<feature type="chain" id="PRO_5032927309" evidence="1">
    <location>
        <begin position="21"/>
        <end position="350"/>
    </location>
</feature>
<evidence type="ECO:0000256" key="1">
    <source>
        <dbReference type="SAM" id="SignalP"/>
    </source>
</evidence>
<dbReference type="Gene3D" id="2.130.10.10">
    <property type="entry name" value="YVTN repeat-like/Quinoprotein amine dehydrogenase"/>
    <property type="match status" value="1"/>
</dbReference>
<reference evidence="2" key="1">
    <citation type="submission" date="2021-02" db="EMBL/GenBank/DDBJ databases">
        <authorList>
            <person name="Nowell W R."/>
        </authorList>
    </citation>
    <scope>NUCLEOTIDE SEQUENCE</scope>
    <source>
        <strain evidence="2">Ploen Becks lab</strain>
    </source>
</reference>
<keyword evidence="1" id="KW-0732">Signal</keyword>
<name>A0A813ZWD1_9BILA</name>
<sequence length="350" mass="40237">MILCKFLFFLSFFFVYKLSAFNIPEVLIGISEDSLKIIKPPNLLYKFETGRLSNLEILSENYFVCSSGSSIQLWSLKNLKLIRILEKHSNNVILIIKIDENKFISMDDKNVIFEWNNFTTSETGTILISPITDPIIKLKLFQNKTQLIGYTNTNKIIRANINPLVRTQLMPISDKVFTFEVFNDDIVSFSLTGGIIFFVDLVRGQEDVILASNDVTILKYFSNGILMTATVDGVIEIFDLMTKELLNTVDDKFNKSVKFFDQIDSELMILGTSDCFRFLNFTSPLILDFSDLFCNFQNISILKYLKYYEKSNVVTSTSRQNQMSNKSQKILNKKLINSSIILVAFISFFF</sequence>
<comment type="caution">
    <text evidence="2">The sequence shown here is derived from an EMBL/GenBank/DDBJ whole genome shotgun (WGS) entry which is preliminary data.</text>
</comment>
<proteinExistence type="predicted"/>
<dbReference type="InterPro" id="IPR015943">
    <property type="entry name" value="WD40/YVTN_repeat-like_dom_sf"/>
</dbReference>
<dbReference type="InterPro" id="IPR036322">
    <property type="entry name" value="WD40_repeat_dom_sf"/>
</dbReference>
<keyword evidence="3" id="KW-1185">Reference proteome</keyword>
<accession>A0A813ZWD1</accession>
<evidence type="ECO:0000313" key="3">
    <source>
        <dbReference type="Proteomes" id="UP000663879"/>
    </source>
</evidence>
<feature type="signal peptide" evidence="1">
    <location>
        <begin position="1"/>
        <end position="20"/>
    </location>
</feature>
<evidence type="ECO:0000313" key="2">
    <source>
        <dbReference type="EMBL" id="CAF0905483.1"/>
    </source>
</evidence>
<organism evidence="2 3">
    <name type="scientific">Brachionus calyciflorus</name>
    <dbReference type="NCBI Taxonomy" id="104777"/>
    <lineage>
        <taxon>Eukaryota</taxon>
        <taxon>Metazoa</taxon>
        <taxon>Spiralia</taxon>
        <taxon>Gnathifera</taxon>
        <taxon>Rotifera</taxon>
        <taxon>Eurotatoria</taxon>
        <taxon>Monogononta</taxon>
        <taxon>Pseudotrocha</taxon>
        <taxon>Ploima</taxon>
        <taxon>Brachionidae</taxon>
        <taxon>Brachionus</taxon>
    </lineage>
</organism>
<dbReference type="Proteomes" id="UP000663879">
    <property type="component" value="Unassembled WGS sequence"/>
</dbReference>
<gene>
    <name evidence="2" type="ORF">OXX778_LOCUS11622</name>
</gene>
<dbReference type="AlphaFoldDB" id="A0A813ZWD1"/>
<protein>
    <submittedName>
        <fullName evidence="2">Uncharacterized protein</fullName>
    </submittedName>
</protein>
<dbReference type="EMBL" id="CAJNOC010001990">
    <property type="protein sequence ID" value="CAF0905483.1"/>
    <property type="molecule type" value="Genomic_DNA"/>
</dbReference>
<dbReference type="OrthoDB" id="2288928at2759"/>
<dbReference type="SUPFAM" id="SSF50978">
    <property type="entry name" value="WD40 repeat-like"/>
    <property type="match status" value="1"/>
</dbReference>